<dbReference type="EMBL" id="CP001087">
    <property type="protein sequence ID" value="ACN13823.1"/>
    <property type="molecule type" value="Genomic_DNA"/>
</dbReference>
<evidence type="ECO:0000259" key="2">
    <source>
        <dbReference type="SMART" id="SM00852"/>
    </source>
</evidence>
<dbReference type="PANTHER" id="PTHR10192">
    <property type="entry name" value="MOLYBDOPTERIN BIOSYNTHESIS PROTEIN"/>
    <property type="match status" value="1"/>
</dbReference>
<dbReference type="GO" id="GO:0061599">
    <property type="term" value="F:molybdopterin molybdotransferase activity"/>
    <property type="evidence" value="ECO:0007669"/>
    <property type="project" value="UniProtKB-UniRule"/>
</dbReference>
<comment type="cofactor">
    <cofactor evidence="1">
        <name>Mg(2+)</name>
        <dbReference type="ChEBI" id="CHEBI:18420"/>
    </cofactor>
</comment>
<comment type="function">
    <text evidence="1">Catalyzes the insertion of molybdate into adenylated molybdopterin with the concomitant release of AMP.</text>
</comment>
<dbReference type="UniPathway" id="UPA00344"/>
<keyword evidence="1" id="KW-0479">Metal-binding</keyword>
<protein>
    <recommendedName>
        <fullName evidence="1">Molybdopterin molybdenumtransferase</fullName>
        <ecNumber evidence="1">2.10.1.1</ecNumber>
    </recommendedName>
</protein>
<keyword evidence="4" id="KW-1185">Reference proteome</keyword>
<keyword evidence="1" id="KW-0808">Transferase</keyword>
<reference evidence="3 4" key="1">
    <citation type="journal article" date="2009" name="Environ. Microbiol.">
        <title>Genome sequence of Desulfobacterium autotrophicum HRM2, a marine sulfate reducer oxidizing organic carbon completely to carbon dioxide.</title>
        <authorList>
            <person name="Strittmatter A.W."/>
            <person name="Liesegang H."/>
            <person name="Rabus R."/>
            <person name="Decker I."/>
            <person name="Amann J."/>
            <person name="Andres S."/>
            <person name="Henne A."/>
            <person name="Fricke W.F."/>
            <person name="Martinez-Arias R."/>
            <person name="Bartels D."/>
            <person name="Goesmann A."/>
            <person name="Krause L."/>
            <person name="Puehler A."/>
            <person name="Klenk H.P."/>
            <person name="Richter M."/>
            <person name="Schuler M."/>
            <person name="Gloeckner F.O."/>
            <person name="Meyerdierks A."/>
            <person name="Gottschalk G."/>
            <person name="Amann R."/>
        </authorList>
    </citation>
    <scope>NUCLEOTIDE SEQUENCE [LARGE SCALE GENOMIC DNA]</scope>
    <source>
        <strain evidence="4">ATCC 43914 / DSM 3382 / HRM2</strain>
    </source>
</reference>
<dbReference type="InterPro" id="IPR036425">
    <property type="entry name" value="MoaB/Mog-like_dom_sf"/>
</dbReference>
<comment type="catalytic activity">
    <reaction evidence="1">
        <text>adenylyl-molybdopterin + molybdate = Mo-molybdopterin + AMP + H(+)</text>
        <dbReference type="Rhea" id="RHEA:35047"/>
        <dbReference type="ChEBI" id="CHEBI:15378"/>
        <dbReference type="ChEBI" id="CHEBI:36264"/>
        <dbReference type="ChEBI" id="CHEBI:62727"/>
        <dbReference type="ChEBI" id="CHEBI:71302"/>
        <dbReference type="ChEBI" id="CHEBI:456215"/>
    </reaction>
</comment>
<comment type="pathway">
    <text evidence="1">Cofactor biosynthesis; molybdopterin biosynthesis.</text>
</comment>
<dbReference type="GO" id="GO:0005829">
    <property type="term" value="C:cytosol"/>
    <property type="evidence" value="ECO:0007669"/>
    <property type="project" value="TreeGrafter"/>
</dbReference>
<dbReference type="RefSeq" id="WP_012663071.1">
    <property type="nucleotide sequence ID" value="NC_012108.1"/>
</dbReference>
<dbReference type="eggNOG" id="COG0303">
    <property type="taxonomic scope" value="Bacteria"/>
</dbReference>
<evidence type="ECO:0000256" key="1">
    <source>
        <dbReference type="RuleBase" id="RU365090"/>
    </source>
</evidence>
<keyword evidence="1" id="KW-0460">Magnesium</keyword>
<dbReference type="InterPro" id="IPR038987">
    <property type="entry name" value="MoeA-like"/>
</dbReference>
<dbReference type="OrthoDB" id="9767940at2"/>
<feature type="domain" description="MoaB/Mog" evidence="2">
    <location>
        <begin position="174"/>
        <end position="306"/>
    </location>
</feature>
<dbReference type="KEGG" id="dat:HRM2_07090"/>
<sequence>MKTVPVQEAVGMVLCHDLTRIVPGEFKGRAFKKGHVVQEEDVQTLLEIGKEHLYVWEATEGRIHENEAASRIATAASGPGIRLTQASEGRINLIADRDGLLKINVQALNRINSIDEMVFGTLHTNQQVTKGRGVAGTRVVPLTIKQDKIEQVEEICRQVFPLVEVKPFLARSIGMVTTGSEIFKGLIKDKFGPVLEEKFNLLNSSILRQILTSDDREMTTKAIKDLVNEGAHMVVVTGGMSVDPDDQTPAAIRATGARVVTYGSPVFPGAMFMLAYLGDVPIVGLPGCVMYYKATIFELIIPRLMAGDPVTREDISALGHGGFCENCPECHYPACPFGKN</sequence>
<dbReference type="SMART" id="SM00852">
    <property type="entry name" value="MoCF_biosynth"/>
    <property type="match status" value="1"/>
</dbReference>
<dbReference type="Gene3D" id="3.40.980.10">
    <property type="entry name" value="MoaB/Mog-like domain"/>
    <property type="match status" value="1"/>
</dbReference>
<dbReference type="InterPro" id="IPR001453">
    <property type="entry name" value="MoaB/Mog_dom"/>
</dbReference>
<dbReference type="GO" id="GO:0046872">
    <property type="term" value="F:metal ion binding"/>
    <property type="evidence" value="ECO:0007669"/>
    <property type="project" value="UniProtKB-UniRule"/>
</dbReference>
<dbReference type="AlphaFoldDB" id="C0QJ33"/>
<name>C0QJ33_DESAH</name>
<dbReference type="CDD" id="cd03522">
    <property type="entry name" value="MoeA_like"/>
    <property type="match status" value="1"/>
</dbReference>
<evidence type="ECO:0000313" key="3">
    <source>
        <dbReference type="EMBL" id="ACN13823.1"/>
    </source>
</evidence>
<dbReference type="Proteomes" id="UP000000442">
    <property type="component" value="Chromosome"/>
</dbReference>
<organism evidence="3 4">
    <name type="scientific">Desulforapulum autotrophicum (strain ATCC 43914 / DSM 3382 / VKM B-1955 / HRM2)</name>
    <name type="common">Desulfobacterium autotrophicum</name>
    <dbReference type="NCBI Taxonomy" id="177437"/>
    <lineage>
        <taxon>Bacteria</taxon>
        <taxon>Pseudomonadati</taxon>
        <taxon>Thermodesulfobacteriota</taxon>
        <taxon>Desulfobacteria</taxon>
        <taxon>Desulfobacterales</taxon>
        <taxon>Desulfobacteraceae</taxon>
        <taxon>Desulforapulum</taxon>
    </lineage>
</organism>
<dbReference type="SUPFAM" id="SSF53218">
    <property type="entry name" value="Molybdenum cofactor biosynthesis proteins"/>
    <property type="match status" value="1"/>
</dbReference>
<dbReference type="STRING" id="177437.HRM2_07090"/>
<comment type="similarity">
    <text evidence="1">Belongs to the MoeA family.</text>
</comment>
<gene>
    <name evidence="3" type="ordered locus">HRM2_07090</name>
</gene>
<proteinExistence type="inferred from homology"/>
<evidence type="ECO:0000313" key="4">
    <source>
        <dbReference type="Proteomes" id="UP000000442"/>
    </source>
</evidence>
<dbReference type="EC" id="2.10.1.1" evidence="1"/>
<dbReference type="GO" id="GO:0006777">
    <property type="term" value="P:Mo-molybdopterin cofactor biosynthetic process"/>
    <property type="evidence" value="ECO:0007669"/>
    <property type="project" value="UniProtKB-UniRule"/>
</dbReference>
<dbReference type="HOGENOM" id="CLU_068847_1_0_7"/>
<accession>C0QJ33</accession>
<dbReference type="Pfam" id="PF00994">
    <property type="entry name" value="MoCF_biosynth"/>
    <property type="match status" value="1"/>
</dbReference>
<keyword evidence="1" id="KW-0500">Molybdenum</keyword>
<keyword evidence="1" id="KW-0501">Molybdenum cofactor biosynthesis</keyword>
<dbReference type="PANTHER" id="PTHR10192:SF28">
    <property type="entry name" value="MOLYBDOPTERIN MOLYBDENUMTRANSFERASE"/>
    <property type="match status" value="1"/>
</dbReference>